<feature type="chain" id="PRO_5037295341" description="Secreted protein" evidence="1">
    <location>
        <begin position="19"/>
        <end position="91"/>
    </location>
</feature>
<dbReference type="EMBL" id="ASGP02000006">
    <property type="protein sequence ID" value="KAH9501192.1"/>
    <property type="molecule type" value="Genomic_DNA"/>
</dbReference>
<accession>A0A922HNV3</accession>
<sequence length="91" mass="10934">MMMKFQITIAFCFWLTRFKRILVFDTAIYNVSHMDRPYMDSIYRIGGGVCLHILYRAGNVSFLYPENELAQTRQRTMLWGAKNERERKKMN</sequence>
<protein>
    <recommendedName>
        <fullName evidence="4">Secreted protein</fullName>
    </recommendedName>
</protein>
<organism evidence="2 3">
    <name type="scientific">Dermatophagoides farinae</name>
    <name type="common">American house dust mite</name>
    <dbReference type="NCBI Taxonomy" id="6954"/>
    <lineage>
        <taxon>Eukaryota</taxon>
        <taxon>Metazoa</taxon>
        <taxon>Ecdysozoa</taxon>
        <taxon>Arthropoda</taxon>
        <taxon>Chelicerata</taxon>
        <taxon>Arachnida</taxon>
        <taxon>Acari</taxon>
        <taxon>Acariformes</taxon>
        <taxon>Sarcoptiformes</taxon>
        <taxon>Astigmata</taxon>
        <taxon>Psoroptidia</taxon>
        <taxon>Analgoidea</taxon>
        <taxon>Pyroglyphidae</taxon>
        <taxon>Dermatophagoidinae</taxon>
        <taxon>Dermatophagoides</taxon>
    </lineage>
</organism>
<reference evidence="2" key="1">
    <citation type="submission" date="2013-05" db="EMBL/GenBank/DDBJ databases">
        <authorList>
            <person name="Yim A.K.Y."/>
            <person name="Chan T.F."/>
            <person name="Ji K.M."/>
            <person name="Liu X.Y."/>
            <person name="Zhou J.W."/>
            <person name="Li R.Q."/>
            <person name="Yang K.Y."/>
            <person name="Li J."/>
            <person name="Li M."/>
            <person name="Law P.T.W."/>
            <person name="Wu Y.L."/>
            <person name="Cai Z.L."/>
            <person name="Qin H."/>
            <person name="Bao Y."/>
            <person name="Leung R.K.K."/>
            <person name="Ng P.K.S."/>
            <person name="Zou J."/>
            <person name="Zhong X.J."/>
            <person name="Ran P.X."/>
            <person name="Zhong N.S."/>
            <person name="Liu Z.G."/>
            <person name="Tsui S.K.W."/>
        </authorList>
    </citation>
    <scope>NUCLEOTIDE SEQUENCE</scope>
    <source>
        <strain evidence="2">Derf</strain>
        <tissue evidence="2">Whole organism</tissue>
    </source>
</reference>
<comment type="caution">
    <text evidence="2">The sequence shown here is derived from an EMBL/GenBank/DDBJ whole genome shotgun (WGS) entry which is preliminary data.</text>
</comment>
<gene>
    <name evidence="2" type="ORF">DERF_012052</name>
</gene>
<reference evidence="2" key="2">
    <citation type="journal article" date="2022" name="Res Sq">
        <title>Comparative Genomics Reveals Insights into the Divergent Evolution of Astigmatic Mites and Household Pest Adaptations.</title>
        <authorList>
            <person name="Xiong Q."/>
            <person name="Wan A.T.-Y."/>
            <person name="Liu X.-Y."/>
            <person name="Fung C.S.-H."/>
            <person name="Xiao X."/>
            <person name="Malainual N."/>
            <person name="Hou J."/>
            <person name="Wang L."/>
            <person name="Wang M."/>
            <person name="Yang K."/>
            <person name="Cui Y."/>
            <person name="Leung E."/>
            <person name="Nong W."/>
            <person name="Shin S.-K."/>
            <person name="Au S."/>
            <person name="Jeong K.Y."/>
            <person name="Chew F.T."/>
            <person name="Hui J."/>
            <person name="Leung T.F."/>
            <person name="Tungtrongchitr A."/>
            <person name="Zhong N."/>
            <person name="Liu Z."/>
            <person name="Tsui S."/>
        </authorList>
    </citation>
    <scope>NUCLEOTIDE SEQUENCE</scope>
    <source>
        <strain evidence="2">Derf</strain>
        <tissue evidence="2">Whole organism</tissue>
    </source>
</reference>
<evidence type="ECO:0000256" key="1">
    <source>
        <dbReference type="SAM" id="SignalP"/>
    </source>
</evidence>
<evidence type="ECO:0000313" key="2">
    <source>
        <dbReference type="EMBL" id="KAH9501192.1"/>
    </source>
</evidence>
<evidence type="ECO:0008006" key="4">
    <source>
        <dbReference type="Google" id="ProtNLM"/>
    </source>
</evidence>
<keyword evidence="3" id="KW-1185">Reference proteome</keyword>
<dbReference type="AlphaFoldDB" id="A0A922HNV3"/>
<name>A0A922HNV3_DERFA</name>
<keyword evidence="1" id="KW-0732">Signal</keyword>
<proteinExistence type="predicted"/>
<dbReference type="Proteomes" id="UP000790347">
    <property type="component" value="Unassembled WGS sequence"/>
</dbReference>
<evidence type="ECO:0000313" key="3">
    <source>
        <dbReference type="Proteomes" id="UP000790347"/>
    </source>
</evidence>
<feature type="signal peptide" evidence="1">
    <location>
        <begin position="1"/>
        <end position="18"/>
    </location>
</feature>